<keyword evidence="2" id="KW-1185">Reference proteome</keyword>
<dbReference type="Proteomes" id="UP000242519">
    <property type="component" value="Unassembled WGS sequence"/>
</dbReference>
<dbReference type="EMBL" id="MZNU01000260">
    <property type="protein sequence ID" value="OWP01738.1"/>
    <property type="molecule type" value="Genomic_DNA"/>
</dbReference>
<accession>A0A218Z1B4</accession>
<evidence type="ECO:0000313" key="2">
    <source>
        <dbReference type="Proteomes" id="UP000242519"/>
    </source>
</evidence>
<dbReference type="AlphaFoldDB" id="A0A218Z1B4"/>
<name>A0A218Z1B4_9HELO</name>
<dbReference type="InParanoid" id="A0A218Z1B4"/>
<gene>
    <name evidence="1" type="ORF">B2J93_2330</name>
</gene>
<sequence length="115" mass="12629">MNQPPLAAFHFTQEIESFDVGSLGGMLIPPRGGTVGGQRLLFIRRELKPFIFHPTPPGKPMEIVAPSASPEEATVNPTSLDHSSVTKYLFRKDHDVAGRPLARRKYEYGLTSPSA</sequence>
<proteinExistence type="predicted"/>
<comment type="caution">
    <text evidence="1">The sequence shown here is derived from an EMBL/GenBank/DDBJ whole genome shotgun (WGS) entry which is preliminary data.</text>
</comment>
<organism evidence="1 2">
    <name type="scientific">Diplocarpon coronariae</name>
    <dbReference type="NCBI Taxonomy" id="2795749"/>
    <lineage>
        <taxon>Eukaryota</taxon>
        <taxon>Fungi</taxon>
        <taxon>Dikarya</taxon>
        <taxon>Ascomycota</taxon>
        <taxon>Pezizomycotina</taxon>
        <taxon>Leotiomycetes</taxon>
        <taxon>Helotiales</taxon>
        <taxon>Drepanopezizaceae</taxon>
        <taxon>Diplocarpon</taxon>
    </lineage>
</organism>
<protein>
    <submittedName>
        <fullName evidence="1">Uncharacterized protein</fullName>
    </submittedName>
</protein>
<evidence type="ECO:0000313" key="1">
    <source>
        <dbReference type="EMBL" id="OWP01738.1"/>
    </source>
</evidence>
<reference evidence="1 2" key="1">
    <citation type="submission" date="2017-04" db="EMBL/GenBank/DDBJ databases">
        <title>Draft genome sequence of Marssonina coronaria NL1: causal agent of apple blotch.</title>
        <authorList>
            <person name="Cheng Q."/>
        </authorList>
    </citation>
    <scope>NUCLEOTIDE SEQUENCE [LARGE SCALE GENOMIC DNA]</scope>
    <source>
        <strain evidence="1 2">NL1</strain>
    </source>
</reference>